<dbReference type="KEGG" id="smam:Mal15_12540"/>
<feature type="compositionally biased region" description="Basic and acidic residues" evidence="1">
    <location>
        <begin position="58"/>
        <end position="71"/>
    </location>
</feature>
<dbReference type="AlphaFoldDB" id="A0A5B9MAF6"/>
<reference evidence="2 3" key="1">
    <citation type="submission" date="2019-02" db="EMBL/GenBank/DDBJ databases">
        <title>Planctomycetal bacteria perform biofilm scaping via a novel small molecule.</title>
        <authorList>
            <person name="Jeske O."/>
            <person name="Boedeker C."/>
            <person name="Wiegand S."/>
            <person name="Breitling P."/>
            <person name="Kallscheuer N."/>
            <person name="Jogler M."/>
            <person name="Rohde M."/>
            <person name="Petersen J."/>
            <person name="Medema M.H."/>
            <person name="Surup F."/>
            <person name="Jogler C."/>
        </authorList>
    </citation>
    <scope>NUCLEOTIDE SEQUENCE [LARGE SCALE GENOMIC DNA]</scope>
    <source>
        <strain evidence="2 3">Mal15</strain>
    </source>
</reference>
<evidence type="ECO:0000313" key="3">
    <source>
        <dbReference type="Proteomes" id="UP000321353"/>
    </source>
</evidence>
<dbReference type="Proteomes" id="UP000321353">
    <property type="component" value="Chromosome"/>
</dbReference>
<name>A0A5B9MAF6_9BACT</name>
<accession>A0A5B9MAF6</accession>
<dbReference type="RefSeq" id="WP_147866929.1">
    <property type="nucleotide sequence ID" value="NZ_CP036264.1"/>
</dbReference>
<organism evidence="2 3">
    <name type="scientific">Stieleria maiorica</name>
    <dbReference type="NCBI Taxonomy" id="2795974"/>
    <lineage>
        <taxon>Bacteria</taxon>
        <taxon>Pseudomonadati</taxon>
        <taxon>Planctomycetota</taxon>
        <taxon>Planctomycetia</taxon>
        <taxon>Pirellulales</taxon>
        <taxon>Pirellulaceae</taxon>
        <taxon>Stieleria</taxon>
    </lineage>
</organism>
<gene>
    <name evidence="2" type="ORF">Mal15_12540</name>
</gene>
<proteinExistence type="predicted"/>
<keyword evidence="3" id="KW-1185">Reference proteome</keyword>
<protein>
    <submittedName>
        <fullName evidence="2">Uncharacterized protein</fullName>
    </submittedName>
</protein>
<feature type="region of interest" description="Disordered" evidence="1">
    <location>
        <begin position="58"/>
        <end position="91"/>
    </location>
</feature>
<sequence>MHCLAVTIERITIARTTILASLCAITTVGLVGCGQPPSPDPMVITDTGSDLRHDHKHFHGDPHRHDHDHQGTFKGAHSHPHGHAHRHAPAPHGGVIVSLRLTGRQGASANQSPVPLRPHVEIVTGLPERLRFYFLAESENGRWNRWDLGPSPPTVVFTAGTTPLHLELTTAPDEDGYTAPLSADVQTLFAGAESDIPLTEWVIDAAGNSFDISGNVVFRQGELDVLLD</sequence>
<evidence type="ECO:0000256" key="1">
    <source>
        <dbReference type="SAM" id="MobiDB-lite"/>
    </source>
</evidence>
<feature type="compositionally biased region" description="Basic residues" evidence="1">
    <location>
        <begin position="76"/>
        <end position="89"/>
    </location>
</feature>
<dbReference type="EMBL" id="CP036264">
    <property type="protein sequence ID" value="QEF97216.1"/>
    <property type="molecule type" value="Genomic_DNA"/>
</dbReference>
<evidence type="ECO:0000313" key="2">
    <source>
        <dbReference type="EMBL" id="QEF97216.1"/>
    </source>
</evidence>